<evidence type="ECO:0000313" key="1">
    <source>
        <dbReference type="EMBL" id="OQO94686.1"/>
    </source>
</evidence>
<dbReference type="Proteomes" id="UP000192591">
    <property type="component" value="Unassembled WGS sequence"/>
</dbReference>
<dbReference type="EMBL" id="MWIH01000002">
    <property type="protein sequence ID" value="OQO94686.1"/>
    <property type="molecule type" value="Genomic_DNA"/>
</dbReference>
<dbReference type="InterPro" id="IPR037217">
    <property type="entry name" value="Trp/Indoleamine_2_3_dOase-like"/>
</dbReference>
<dbReference type="Gene3D" id="1.20.58.480">
    <property type="match status" value="1"/>
</dbReference>
<dbReference type="Pfam" id="PF03301">
    <property type="entry name" value="Trp_dioxygenase"/>
    <property type="match status" value="2"/>
</dbReference>
<dbReference type="STRING" id="1962155.B1813_00850"/>
<dbReference type="PANTHER" id="PTHR10138:SF0">
    <property type="entry name" value="TRYPTOPHAN 2,3-DIOXYGENASE"/>
    <property type="match status" value="1"/>
</dbReference>
<accession>A0A1V9ACC1</accession>
<dbReference type="GO" id="GO:0004833">
    <property type="term" value="F:L-tryptophan 2,3-dioxygenase activity"/>
    <property type="evidence" value="ECO:0007669"/>
    <property type="project" value="InterPro"/>
</dbReference>
<comment type="caution">
    <text evidence="1">The sequence shown here is derived from an EMBL/GenBank/DDBJ whole genome shotgun (WGS) entry which is preliminary data.</text>
</comment>
<dbReference type="PANTHER" id="PTHR10138">
    <property type="entry name" value="TRYPTOPHAN 2,3-DIOXYGENASE"/>
    <property type="match status" value="1"/>
</dbReference>
<protein>
    <recommendedName>
        <fullName evidence="3">Tryptophan 2,3-dioxygenase</fullName>
    </recommendedName>
</protein>
<sequence>MTGVTYSGYLRLGELLATVRPMTRAGNRRVYAAEHFFIVAHQTTELWLKQVLLDVDCALGAASAPDRDLEQAALGVQRAAAVMRLLTEHVGVLRRLAPRDFADFRGGFGQASGADSEQFARLRLLLGAEVSEEREGPESPLYTELAAAAAEWGTSLDTVYRRAPHSGALYRLAESLVELSQAYWAWQVTHVEVVSGAIGRARGTGGTSGVDYLADRLTTPFPEIWRARRCLHEPTLVPELG</sequence>
<dbReference type="GO" id="GO:0019441">
    <property type="term" value="P:L-tryptophan catabolic process to kynurenine"/>
    <property type="evidence" value="ECO:0007669"/>
    <property type="project" value="InterPro"/>
</dbReference>
<dbReference type="GO" id="GO:0046872">
    <property type="term" value="F:metal ion binding"/>
    <property type="evidence" value="ECO:0007669"/>
    <property type="project" value="InterPro"/>
</dbReference>
<proteinExistence type="predicted"/>
<reference evidence="1 2" key="1">
    <citation type="submission" date="2017-02" db="EMBL/GenBank/DDBJ databases">
        <title>Draft genome of Saccharomonospora sp. 154.</title>
        <authorList>
            <person name="Alonso-Carmona G.S."/>
            <person name="De La Haba R."/>
            <person name="Vera-Gargallo B."/>
            <person name="Sandoval-Trujillo A.H."/>
            <person name="Ramirez-Duran N."/>
            <person name="Ventosa A."/>
        </authorList>
    </citation>
    <scope>NUCLEOTIDE SEQUENCE [LARGE SCALE GENOMIC DNA]</scope>
    <source>
        <strain evidence="1 2">LRS4.154</strain>
    </source>
</reference>
<keyword evidence="2" id="KW-1185">Reference proteome</keyword>
<dbReference type="GO" id="GO:0019442">
    <property type="term" value="P:L-tryptophan catabolic process to acetyl-CoA"/>
    <property type="evidence" value="ECO:0007669"/>
    <property type="project" value="TreeGrafter"/>
</dbReference>
<dbReference type="SUPFAM" id="SSF140959">
    <property type="entry name" value="Indolic compounds 2,3-dioxygenase-like"/>
    <property type="match status" value="1"/>
</dbReference>
<evidence type="ECO:0008006" key="3">
    <source>
        <dbReference type="Google" id="ProtNLM"/>
    </source>
</evidence>
<gene>
    <name evidence="1" type="ORF">B1813_00850</name>
</gene>
<dbReference type="RefSeq" id="WP_210189275.1">
    <property type="nucleotide sequence ID" value="NZ_MWIH01000002.1"/>
</dbReference>
<organism evidence="1 2">
    <name type="scientific">Saccharomonospora piscinae</name>
    <dbReference type="NCBI Taxonomy" id="687388"/>
    <lineage>
        <taxon>Bacteria</taxon>
        <taxon>Bacillati</taxon>
        <taxon>Actinomycetota</taxon>
        <taxon>Actinomycetes</taxon>
        <taxon>Pseudonocardiales</taxon>
        <taxon>Pseudonocardiaceae</taxon>
        <taxon>Saccharomonospora</taxon>
    </lineage>
</organism>
<evidence type="ECO:0000313" key="2">
    <source>
        <dbReference type="Proteomes" id="UP000192591"/>
    </source>
</evidence>
<dbReference type="InterPro" id="IPR004981">
    <property type="entry name" value="Trp_2_3_dOase"/>
</dbReference>
<name>A0A1V9ACC1_SACPI</name>
<dbReference type="AlphaFoldDB" id="A0A1V9ACC1"/>
<dbReference type="GO" id="GO:0020037">
    <property type="term" value="F:heme binding"/>
    <property type="evidence" value="ECO:0007669"/>
    <property type="project" value="InterPro"/>
</dbReference>